<comment type="similarity">
    <text evidence="2 6">Belongs to the GerABKA family.</text>
</comment>
<gene>
    <name evidence="8" type="ORF">ACFSCX_21550</name>
</gene>
<dbReference type="RefSeq" id="WP_377930322.1">
    <property type="nucleotide sequence ID" value="NZ_JBHUEM010000052.1"/>
</dbReference>
<evidence type="ECO:0000313" key="8">
    <source>
        <dbReference type="EMBL" id="MFD1739099.1"/>
    </source>
</evidence>
<evidence type="ECO:0000313" key="9">
    <source>
        <dbReference type="Proteomes" id="UP001597214"/>
    </source>
</evidence>
<keyword evidence="9" id="KW-1185">Reference proteome</keyword>
<evidence type="ECO:0000256" key="1">
    <source>
        <dbReference type="ARBA" id="ARBA00004141"/>
    </source>
</evidence>
<feature type="transmembrane region" description="Helical" evidence="7">
    <location>
        <begin position="398"/>
        <end position="419"/>
    </location>
</feature>
<dbReference type="Pfam" id="PF03323">
    <property type="entry name" value="GerA"/>
    <property type="match status" value="1"/>
</dbReference>
<evidence type="ECO:0000256" key="3">
    <source>
        <dbReference type="ARBA" id="ARBA00022692"/>
    </source>
</evidence>
<dbReference type="PANTHER" id="PTHR22550:SF5">
    <property type="entry name" value="LEUCINE ZIPPER PROTEIN 4"/>
    <property type="match status" value="1"/>
</dbReference>
<sequence>MRHYRNRYYKEWEKLSGKSEQTNATELSEEIAPAEVKTQVVPQSLITQFKKRFQNVEDLSNTTFQHIQLDMYYFEYLVTKEILQDRLKEFRHVTKEEIDQYLRESSFKELPTFNEIEYSIFQGNAILFYQEQVYELPVKDGESRAVAPSETETAIVGPHDAFVESVETNLSLIRKRMNTTNLKSIKLEVGTTAKRTVFLLYVEDLVSKEDIDYITKQIKSVQNDGIVDMNMLVQLIDEHPHSPFPQYYITERPDVSVYKLFDGKIVGLLQSSPHAFCTPASFFDFLESIDDFGQRWLIGTSIKILRYIAILITLFFTPIYVSVTTFHYEMIPQPLLPTLLESRSKVPFPPIIEALFLEFLLEMLREAGARLPTKIGQTIGIVGGIVVGQAAVEAGITSNILIIVVAASAIASFVVPNYLMSASIRIVRFAFIFLAGFWGNIGIIFGFGLLVVHLTSITNLRFPYLLPVSPMYKRFWKYSIFRGPLRKKKMKKQRQMSDVK</sequence>
<comment type="caution">
    <text evidence="8">The sequence shown here is derived from an EMBL/GenBank/DDBJ whole genome shotgun (WGS) entry which is preliminary data.</text>
</comment>
<dbReference type="PANTHER" id="PTHR22550">
    <property type="entry name" value="SPORE GERMINATION PROTEIN"/>
    <property type="match status" value="1"/>
</dbReference>
<feature type="transmembrane region" description="Helical" evidence="7">
    <location>
        <begin position="304"/>
        <end position="326"/>
    </location>
</feature>
<evidence type="ECO:0000256" key="5">
    <source>
        <dbReference type="ARBA" id="ARBA00023136"/>
    </source>
</evidence>
<evidence type="ECO:0000256" key="2">
    <source>
        <dbReference type="ARBA" id="ARBA00005278"/>
    </source>
</evidence>
<reference evidence="9" key="1">
    <citation type="journal article" date="2019" name="Int. J. Syst. Evol. Microbiol.">
        <title>The Global Catalogue of Microorganisms (GCM) 10K type strain sequencing project: providing services to taxonomists for standard genome sequencing and annotation.</title>
        <authorList>
            <consortium name="The Broad Institute Genomics Platform"/>
            <consortium name="The Broad Institute Genome Sequencing Center for Infectious Disease"/>
            <person name="Wu L."/>
            <person name="Ma J."/>
        </authorList>
    </citation>
    <scope>NUCLEOTIDE SEQUENCE [LARGE SCALE GENOMIC DNA]</scope>
    <source>
        <strain evidence="9">CCUG 49339</strain>
    </source>
</reference>
<evidence type="ECO:0000256" key="4">
    <source>
        <dbReference type="ARBA" id="ARBA00022989"/>
    </source>
</evidence>
<accession>A0ABW4LVA0</accession>
<keyword evidence="5 6" id="KW-0472">Membrane</keyword>
<dbReference type="Proteomes" id="UP001597214">
    <property type="component" value="Unassembled WGS sequence"/>
</dbReference>
<keyword evidence="4 7" id="KW-1133">Transmembrane helix</keyword>
<comment type="subcellular location">
    <subcellularLocation>
        <location evidence="6">Cell membrane</location>
    </subcellularLocation>
    <subcellularLocation>
        <location evidence="1">Membrane</location>
        <topology evidence="1">Multi-pass membrane protein</topology>
    </subcellularLocation>
</comment>
<evidence type="ECO:0000256" key="7">
    <source>
        <dbReference type="SAM" id="Phobius"/>
    </source>
</evidence>
<dbReference type="PIRSF" id="PIRSF005690">
    <property type="entry name" value="GerBA"/>
    <property type="match status" value="1"/>
</dbReference>
<evidence type="ECO:0000256" key="6">
    <source>
        <dbReference type="PIRNR" id="PIRNR005690"/>
    </source>
</evidence>
<name>A0ABW4LVA0_9BACI</name>
<keyword evidence="3 7" id="KW-0812">Transmembrane</keyword>
<dbReference type="EMBL" id="JBHUEM010000052">
    <property type="protein sequence ID" value="MFD1739099.1"/>
    <property type="molecule type" value="Genomic_DNA"/>
</dbReference>
<feature type="transmembrane region" description="Helical" evidence="7">
    <location>
        <begin position="431"/>
        <end position="454"/>
    </location>
</feature>
<protein>
    <submittedName>
        <fullName evidence="8">Spore germination protein</fullName>
    </submittedName>
</protein>
<dbReference type="InterPro" id="IPR004995">
    <property type="entry name" value="Spore_Ger"/>
</dbReference>
<dbReference type="InterPro" id="IPR050768">
    <property type="entry name" value="UPF0353/GerABKA_families"/>
</dbReference>
<proteinExistence type="inferred from homology"/>
<organism evidence="8 9">
    <name type="scientific">Bacillus salitolerans</name>
    <dbReference type="NCBI Taxonomy" id="1437434"/>
    <lineage>
        <taxon>Bacteria</taxon>
        <taxon>Bacillati</taxon>
        <taxon>Bacillota</taxon>
        <taxon>Bacilli</taxon>
        <taxon>Bacillales</taxon>
        <taxon>Bacillaceae</taxon>
        <taxon>Bacillus</taxon>
    </lineage>
</organism>